<accession>A0ACC7LN64</accession>
<protein>
    <submittedName>
        <fullName evidence="1">T9SS type B sorting domain-containing protein</fullName>
    </submittedName>
</protein>
<dbReference type="Proteomes" id="UP001595191">
    <property type="component" value="Unassembled WGS sequence"/>
</dbReference>
<name>A0ACC7LN64_9FLAO</name>
<sequence length="2936" mass="309821">MLPKQPRHLLYAVLLIALSIVCSSAIANIRVYDFLAEITEVLDRKIENNDKSTSTSTYDKADNTASNKSLNTKMGASAPMFSTIIQNYDDLTTCANDGRTIARFILCGDSDNRTITVAGNTSYTLYQLTGSTPDTNLACPDLNLSNYTAIYTGTNYNLLATSVPASTGAEYYLEAGGTRYYFEVIKSTITQTHTKQDYVCNNPGRIEITGLPNSYQFQIQKDGGGFGPYQSSSIFNNLDPGIYVVRARLNISGQVCEYLYNPIEIEQIDIQIDVTFTNPVCSGETGSITATVNAAVPGPYEFTLLDEFGAEVAFTAPISNNTFTFADVSEGTYAIKVETPQCFEDIPNGIPAPIQYNDTGGNPITVGTGLSPITITTTTNGMSFGCSTIPSVDIDVTPSGGSGTYSYTVSDGGNSGGTFSGTSSYTVTSPGTYTFYITDDQGCTAEKSEYVAQLDPPDVIAGPIVGTCTNGGGKVDFTIIDPMGFNLEFRATNNAGDPFTTSPTIPVPDGTYNIVEVQYSQGAFSCVLALPPVTVTSTGGLNGSASYANDYTCPAGGTINFTPTSGGSGSGYEYSVLTGVWQSGTSFTGLAPGTYIPQVRDDAGCVQDLAPITIPDPVPPTSIDFVQDQLDCATGTSRVTVNITPGGYPVTQFEIVASNPVTALPPPNATGIFPGLALDTSYQFEITNDQGCVYPASFTTGGVSTIRAQVKSGGDRKVCPGASDGSGAFLIDGFATDYDYTITFTPLVGAPATHSSGSGVNNFEIAISGLAAGNYEIAVTDNDTNCISTASFDVVEPATPLNVTANVTDMSCQNGNIGRIQANGSGGFGGYKYQLEWPSGTIQGPKTGTVFGGLTEPGDYYLTIIDSENCSYQTTAITLTEKIAPTISLGTVDYCYSATNNAEITVNSVAGTAALATHQFRINGGPLQAGPAGTYTFSNLVPGNYNIEVVDGDNCSASLTTVTIPPQLQVTLDVNSEIPCGGDGEMEITVTGGDISNLAATSYTIEYESATPPAPFTPVPGHNAVPLPSGTFQYTVPFGNDGSYRVSVTDSNGCTTISEPIRFVEPTNIAATHQITGPSCGDPNSGFVEIIPTVSSGVPPFEVVFAPAGTLVADPNTPDPTLTYSFSPQTIYSGLAAGNYEYVVKDSRNCITAVVPVTVSADPIPAVDADITPIDATCTAGDLSGGVTINPMLSPGVPDYTIIVEDNFGNPFVTLNNVTPGDLPLNITDPALIPGNYQVIVLDSRGCIDIEPLVINSLGLDIVPDFSTVPAICTPGGFTVCVDIVNGTGPFLIRVNEDPASPWNNIADQPSNPPRRHCLGAVQFGVSYNVEVLDTATGCTYNEIITVPDGSGPDVTLTIDNANCYNGDVGLEYDITSGTGPYDIIITNFDTGAIVHNVTGTTVTNTTIPVPAGHYGISVMDTATDCSDGAETEAILITPRVDIIDNQNANCNELGQLTVRGSGGTPYPTGSPYLYAFVPAGTPVDDDGTLTPADPSDDFTDASTVALPGSLIGIDYDIWVKDFNDCAYRISATVIQLDPDLPAPSISVNNQCDVTPPVGGFTITVEMPGTIDTPSFTLNGVTQTPPYTPGVPTQAVFNVGSVGSYPVYVIDANGCDVDDVAEVYQVLSASGDFSTEPNCENSDGVVTINANGGSGDFSYVLSGNDFLGNPISINLPNQGATVDFTNIPPGDYQVVVTDNQVTNGVSNCTFLIDDIFRETPTQPVIDDTGETDISCFAAGDGSISASLQSGSDIDGIQEYNLYSSTLGAMPPTLDVTGRIATNISGSFLNLAPGTYVVEVVTDRNCFDREEVTIVEPPTFEIDAVAGTLTCNPNSNQFSTTTVSAVIVNPNIGNGAPYGYKINPTDSYQSSPDFLIVDNGSDQTITIYAIDSNGCEFSDSVTVLAPNNVTATITQVSAMDCENPERIRIEVTGSTNFIVEDQGSSVATVSSQTVNGPTFIEFDLPHVSGEYRLQINDVGGCTYPIEPYTVIEPVVPTVSISEAEPVGCFGDTDGALTINVANFDPTGAYEYWVYDASDPGFSGGAFGTPVAGNSNGTIDMVADGNPAIIAGLPGGNFRVVIREVGKTVVACNVFSNVATIRTPNEQLQIDTFTIIAPPGCSDDLGELTVTAIGGWGSSPYEFMLEYENPTASGFSPHPVYGDFITNGNNDRFTDLASGNYRVTVRDIEGCTNTMERFLDATPPIQADAIITRELECPTGNDAIIVAVEPGTTTPGAIGGVTGAGYQYRLVKLDPNNLDPTNPANIISSTGLQSNPDFVGNAGTGVISGGWYAIEVVSTLNCQMFTAPVEVIPPPPISPKLIQTSVPACGNIATMKIKVNNPQGGTYEYSVYGSGGPWLPINEIDPMDGNPVITGIPGTIGSSYRYDVRKVGSLSSCLARSTNGITITDADPLSLDPASPTFDISCAYEVDGRIEAVANGGTGIYEFRIYDTDPGNDAFVAESLPTYNGLPMQDFGTFENLEEGSYWISVISRQNCGVVQGPFVIDAPEPVALSYASTPVTCPTNVDGTITMNVTTPGAGLVKFAIEPNLSEFFTDPDNPETYTFTDLEGNRTYTVLAQDAQGCPQTFDIYVGTPTELQITDIQTTPETCLGFEDGTAQLTVTGGTPFIDGTTSVQYYETKIVGPGSDGSEVFVRNDNLFFPDLVGGNSYIVFVRDANGCETFVDFPIAIGVDLAAEPLIQYGCDGIFPNSTVTIEMLDTSLLPDLLFALDPIDPTDAVTAMADAQYTWGDLPAGDHTVYIYHLNGCTNSVTFTIESYDPLTLTAEKTGPNEVTALAEGGYGGYEYFFQGESTGSETVYTTNESGNVTVQVVDANGCVAVVTIPFEFTGMLEIPNFFSPNGDGENDLWYPENREFFPDIEVKIYDRYGRMVYRLDNVKKWNGTYEGNDEPLPTGDYWYVVNANDKSEQRYVGHFTLYR</sequence>
<dbReference type="EMBL" id="JBHFPV010000006">
    <property type="protein sequence ID" value="MFH6604995.1"/>
    <property type="molecule type" value="Genomic_DNA"/>
</dbReference>
<gene>
    <name evidence="1" type="ORF">ACEZ3G_16030</name>
</gene>
<evidence type="ECO:0000313" key="2">
    <source>
        <dbReference type="Proteomes" id="UP001595191"/>
    </source>
</evidence>
<evidence type="ECO:0000313" key="1">
    <source>
        <dbReference type="EMBL" id="MFH6604995.1"/>
    </source>
</evidence>
<comment type="caution">
    <text evidence="1">The sequence shown here is derived from an EMBL/GenBank/DDBJ whole genome shotgun (WGS) entry which is preliminary data.</text>
</comment>
<keyword evidence="2" id="KW-1185">Reference proteome</keyword>
<reference evidence="1" key="1">
    <citation type="submission" date="2024-09" db="EMBL/GenBank/DDBJ databases">
        <authorList>
            <person name="Liu J."/>
        </authorList>
    </citation>
    <scope>NUCLEOTIDE SEQUENCE</scope>
    <source>
        <strain evidence="1">NBU2967</strain>
    </source>
</reference>
<proteinExistence type="predicted"/>
<organism evidence="1 2">
    <name type="scientific">Meishania litoralis</name>
    <dbReference type="NCBI Taxonomy" id="3434685"/>
    <lineage>
        <taxon>Bacteria</taxon>
        <taxon>Pseudomonadati</taxon>
        <taxon>Bacteroidota</taxon>
        <taxon>Flavobacteriia</taxon>
        <taxon>Flavobacteriales</taxon>
        <taxon>Flavobacteriaceae</taxon>
        <taxon>Meishania</taxon>
    </lineage>
</organism>